<evidence type="ECO:0000313" key="2">
    <source>
        <dbReference type="Proteomes" id="UP000182938"/>
    </source>
</evidence>
<accession>A0A1L3ME44</accession>
<proteinExistence type="predicted"/>
<organism evidence="1 2">
    <name type="scientific">Janibacter indicus</name>
    <dbReference type="NCBI Taxonomy" id="857417"/>
    <lineage>
        <taxon>Bacteria</taxon>
        <taxon>Bacillati</taxon>
        <taxon>Actinomycetota</taxon>
        <taxon>Actinomycetes</taxon>
        <taxon>Micrococcales</taxon>
        <taxon>Intrasporangiaceae</taxon>
        <taxon>Janibacter</taxon>
    </lineage>
</organism>
<evidence type="ECO:0000313" key="1">
    <source>
        <dbReference type="EMBL" id="APH00588.1"/>
    </source>
</evidence>
<name>A0A1L3ME44_9MICO</name>
<keyword evidence="2" id="KW-1185">Reference proteome</keyword>
<dbReference type="KEGG" id="jte:ASJ30_02800"/>
<gene>
    <name evidence="1" type="ORF">ASJ30_02800</name>
</gene>
<sequence length="60" mass="6523">MVMSLDKAGLSLRTGAGQVRRADATAGSRVLPPGERLPVEALTREIRTLPRPHLQCTQKD</sequence>
<protein>
    <submittedName>
        <fullName evidence="1">Uncharacterized protein</fullName>
    </submittedName>
</protein>
<dbReference type="EMBL" id="CP013290">
    <property type="protein sequence ID" value="APH00588.1"/>
    <property type="molecule type" value="Genomic_DNA"/>
</dbReference>
<reference evidence="1 2" key="1">
    <citation type="submission" date="2015-11" db="EMBL/GenBank/DDBJ databases">
        <authorList>
            <person name="Zhang Y."/>
            <person name="Guo Z."/>
        </authorList>
    </citation>
    <scope>NUCLEOTIDE SEQUENCE [LARGE SCALE GENOMIC DNA]</scope>
    <source>
        <strain evidence="1 2">YFY001</strain>
    </source>
</reference>
<dbReference type="Proteomes" id="UP000182938">
    <property type="component" value="Chromosome"/>
</dbReference>
<dbReference type="AlphaFoldDB" id="A0A1L3ME44"/>